<name>A0ABS6BYM2_9CLOT</name>
<dbReference type="Proteomes" id="UP000776252">
    <property type="component" value="Unassembled WGS sequence"/>
</dbReference>
<protein>
    <submittedName>
        <fullName evidence="1">Uncharacterized protein</fullName>
    </submittedName>
</protein>
<keyword evidence="2" id="KW-1185">Reference proteome</keyword>
<gene>
    <name evidence="1" type="ORF">KPL37_18525</name>
</gene>
<evidence type="ECO:0000313" key="2">
    <source>
        <dbReference type="Proteomes" id="UP000776252"/>
    </source>
</evidence>
<sequence>MVASAAYFMGMNKIGMRSWNIECGGMRYLDKDGTSDVDIKEKKLGRKVKKLGKEEKQKTWR</sequence>
<comment type="caution">
    <text evidence="1">The sequence shown here is derived from an EMBL/GenBank/DDBJ whole genome shotgun (WGS) entry which is preliminary data.</text>
</comment>
<dbReference type="EMBL" id="JAHLDV010000087">
    <property type="protein sequence ID" value="MBU3161688.1"/>
    <property type="molecule type" value="Genomic_DNA"/>
</dbReference>
<proteinExistence type="predicted"/>
<reference evidence="1 2" key="1">
    <citation type="submission" date="2021-06" db="EMBL/GenBank/DDBJ databases">
        <title>Clostridia strains as spoilage organisms.</title>
        <authorList>
            <person name="Wambui J."/>
            <person name="Stephan R."/>
            <person name="Stevens M.J.A."/>
        </authorList>
    </citation>
    <scope>NUCLEOTIDE SEQUENCE [LARGE SCALE GENOMIC DNA]</scope>
    <source>
        <strain evidence="1 2">DSM 14204</strain>
    </source>
</reference>
<dbReference type="RefSeq" id="WP_216151553.1">
    <property type="nucleotide sequence ID" value="NZ_JAHLDV010000087.1"/>
</dbReference>
<evidence type="ECO:0000313" key="1">
    <source>
        <dbReference type="EMBL" id="MBU3161688.1"/>
    </source>
</evidence>
<organism evidence="1 2">
    <name type="scientific">Clostridium frigoris</name>
    <dbReference type="NCBI Taxonomy" id="205327"/>
    <lineage>
        <taxon>Bacteria</taxon>
        <taxon>Bacillati</taxon>
        <taxon>Bacillota</taxon>
        <taxon>Clostridia</taxon>
        <taxon>Eubacteriales</taxon>
        <taxon>Clostridiaceae</taxon>
        <taxon>Clostridium</taxon>
    </lineage>
</organism>
<accession>A0ABS6BYM2</accession>